<dbReference type="AlphaFoldDB" id="A0A068UWK8"/>
<proteinExistence type="predicted"/>
<dbReference type="InParanoid" id="A0A068UWK8"/>
<protein>
    <submittedName>
        <fullName evidence="1">Uncharacterized protein</fullName>
    </submittedName>
</protein>
<keyword evidence="2" id="KW-1185">Reference proteome</keyword>
<accession>A0A068UWK8</accession>
<dbReference type="Proteomes" id="UP000295252">
    <property type="component" value="Chromosome II"/>
</dbReference>
<evidence type="ECO:0000313" key="2">
    <source>
        <dbReference type="Proteomes" id="UP000295252"/>
    </source>
</evidence>
<gene>
    <name evidence="1" type="ORF">GSCOC_T00035372001</name>
</gene>
<dbReference type="Gramene" id="CDP12018">
    <property type="protein sequence ID" value="CDP12018"/>
    <property type="gene ID" value="GSCOC_T00035372001"/>
</dbReference>
<organism evidence="1 2">
    <name type="scientific">Coffea canephora</name>
    <name type="common">Robusta coffee</name>
    <dbReference type="NCBI Taxonomy" id="49390"/>
    <lineage>
        <taxon>Eukaryota</taxon>
        <taxon>Viridiplantae</taxon>
        <taxon>Streptophyta</taxon>
        <taxon>Embryophyta</taxon>
        <taxon>Tracheophyta</taxon>
        <taxon>Spermatophyta</taxon>
        <taxon>Magnoliopsida</taxon>
        <taxon>eudicotyledons</taxon>
        <taxon>Gunneridae</taxon>
        <taxon>Pentapetalae</taxon>
        <taxon>asterids</taxon>
        <taxon>lamiids</taxon>
        <taxon>Gentianales</taxon>
        <taxon>Rubiaceae</taxon>
        <taxon>Ixoroideae</taxon>
        <taxon>Gardenieae complex</taxon>
        <taxon>Bertiereae - Coffeeae clade</taxon>
        <taxon>Coffeeae</taxon>
        <taxon>Coffea</taxon>
    </lineage>
</organism>
<evidence type="ECO:0000313" key="1">
    <source>
        <dbReference type="EMBL" id="CDP12018.1"/>
    </source>
</evidence>
<name>A0A068UWK8_COFCA</name>
<sequence>MVLRRTCHSRAAAIATVAETTLAAAQAAAEVVRLELFPLLLRATVAETGGKKWRLLGFSRLSELTWDSVKVFIFQHNQC</sequence>
<reference evidence="2" key="1">
    <citation type="journal article" date="2014" name="Science">
        <title>The coffee genome provides insight into the convergent evolution of caffeine biosynthesis.</title>
        <authorList>
            <person name="Denoeud F."/>
            <person name="Carretero-Paulet L."/>
            <person name="Dereeper A."/>
            <person name="Droc G."/>
            <person name="Guyot R."/>
            <person name="Pietrella M."/>
            <person name="Zheng C."/>
            <person name="Alberti A."/>
            <person name="Anthony F."/>
            <person name="Aprea G."/>
            <person name="Aury J.M."/>
            <person name="Bento P."/>
            <person name="Bernard M."/>
            <person name="Bocs S."/>
            <person name="Campa C."/>
            <person name="Cenci A."/>
            <person name="Combes M.C."/>
            <person name="Crouzillat D."/>
            <person name="Da Silva C."/>
            <person name="Daddiego L."/>
            <person name="De Bellis F."/>
            <person name="Dussert S."/>
            <person name="Garsmeur O."/>
            <person name="Gayraud T."/>
            <person name="Guignon V."/>
            <person name="Jahn K."/>
            <person name="Jamilloux V."/>
            <person name="Joet T."/>
            <person name="Labadie K."/>
            <person name="Lan T."/>
            <person name="Leclercq J."/>
            <person name="Lepelley M."/>
            <person name="Leroy T."/>
            <person name="Li L.T."/>
            <person name="Librado P."/>
            <person name="Lopez L."/>
            <person name="Munoz A."/>
            <person name="Noel B."/>
            <person name="Pallavicini A."/>
            <person name="Perrotta G."/>
            <person name="Poncet V."/>
            <person name="Pot D."/>
            <person name="Priyono X."/>
            <person name="Rigoreau M."/>
            <person name="Rouard M."/>
            <person name="Rozas J."/>
            <person name="Tranchant-Dubreuil C."/>
            <person name="VanBuren R."/>
            <person name="Zhang Q."/>
            <person name="Andrade A.C."/>
            <person name="Argout X."/>
            <person name="Bertrand B."/>
            <person name="de Kochko A."/>
            <person name="Graziosi G."/>
            <person name="Henry R.J."/>
            <person name="Jayarama X."/>
            <person name="Ming R."/>
            <person name="Nagai C."/>
            <person name="Rounsley S."/>
            <person name="Sankoff D."/>
            <person name="Giuliano G."/>
            <person name="Albert V.A."/>
            <person name="Wincker P."/>
            <person name="Lashermes P."/>
        </authorList>
    </citation>
    <scope>NUCLEOTIDE SEQUENCE [LARGE SCALE GENOMIC DNA]</scope>
    <source>
        <strain evidence="2">cv. DH200-94</strain>
    </source>
</reference>
<dbReference type="EMBL" id="HG739145">
    <property type="protein sequence ID" value="CDP12018.1"/>
    <property type="molecule type" value="Genomic_DNA"/>
</dbReference>